<evidence type="ECO:0000313" key="7">
    <source>
        <dbReference type="Proteomes" id="UP000621560"/>
    </source>
</evidence>
<dbReference type="InterPro" id="IPR018060">
    <property type="entry name" value="HTH_AraC"/>
</dbReference>
<sequence>MKIPEIIVQGVGYSHHTKPYASSVRNHLDRYLLRLQVQGVCRAILDGEDHLIRPGDLILSPPGGGYVLHVEEACSADPVSGCIDSGDYHLNCRGEWMRQWWSRSSRSTIVRVPLDEGLLSTWRKLILEKRNLSDGNEELQDYLVRVLCLSLDRLIQVEQRQLARGGSHVAYAIKRYVEQHATDALTLERIARALGVSISGACHHFKLAFGQSIMHYVVEVRLAIAAERIASSGASLEEVARAAGFRSYPYFSRAFRRRFGLAPSQYRDSEPAAAPARFGG</sequence>
<dbReference type="InterPro" id="IPR037923">
    <property type="entry name" value="HTH-like"/>
</dbReference>
<gene>
    <name evidence="6" type="ORF">IDH44_10465</name>
</gene>
<dbReference type="SUPFAM" id="SSF51215">
    <property type="entry name" value="Regulatory protein AraC"/>
    <property type="match status" value="1"/>
</dbReference>
<dbReference type="InterPro" id="IPR003313">
    <property type="entry name" value="AraC-bd"/>
</dbReference>
<dbReference type="PROSITE" id="PS01124">
    <property type="entry name" value="HTH_ARAC_FAMILY_2"/>
    <property type="match status" value="1"/>
</dbReference>
<dbReference type="Proteomes" id="UP000621560">
    <property type="component" value="Unassembled WGS sequence"/>
</dbReference>
<keyword evidence="4" id="KW-0804">Transcription</keyword>
<evidence type="ECO:0000259" key="5">
    <source>
        <dbReference type="PROSITE" id="PS01124"/>
    </source>
</evidence>
<accession>A0A927GSE0</accession>
<dbReference type="InterPro" id="IPR050204">
    <property type="entry name" value="AraC_XylS_family_regulators"/>
</dbReference>
<dbReference type="EMBL" id="JACXIZ010000017">
    <property type="protein sequence ID" value="MBD2845612.1"/>
    <property type="molecule type" value="Genomic_DNA"/>
</dbReference>
<dbReference type="Pfam" id="PF02311">
    <property type="entry name" value="AraC_binding"/>
    <property type="match status" value="1"/>
</dbReference>
<dbReference type="Gene3D" id="1.10.10.60">
    <property type="entry name" value="Homeodomain-like"/>
    <property type="match status" value="1"/>
</dbReference>
<dbReference type="InterPro" id="IPR020449">
    <property type="entry name" value="Tscrpt_reg_AraC-type_HTH"/>
</dbReference>
<dbReference type="RefSeq" id="WP_190917388.1">
    <property type="nucleotide sequence ID" value="NZ_JACXIZ010000017.1"/>
</dbReference>
<evidence type="ECO:0000256" key="3">
    <source>
        <dbReference type="ARBA" id="ARBA00023159"/>
    </source>
</evidence>
<protein>
    <submittedName>
        <fullName evidence="6">Helix-turn-helix transcriptional regulator</fullName>
    </submittedName>
</protein>
<dbReference type="InterPro" id="IPR018062">
    <property type="entry name" value="HTH_AraC-typ_CS"/>
</dbReference>
<comment type="caution">
    <text evidence="6">The sequence shown here is derived from an EMBL/GenBank/DDBJ whole genome shotgun (WGS) entry which is preliminary data.</text>
</comment>
<keyword evidence="1" id="KW-0805">Transcription regulation</keyword>
<dbReference type="SMART" id="SM00342">
    <property type="entry name" value="HTH_ARAC"/>
    <property type="match status" value="1"/>
</dbReference>
<name>A0A927GSE0_9BACL</name>
<dbReference type="InterPro" id="IPR009057">
    <property type="entry name" value="Homeodomain-like_sf"/>
</dbReference>
<organism evidence="6 7">
    <name type="scientific">Paenibacillus sabuli</name>
    <dbReference type="NCBI Taxonomy" id="2772509"/>
    <lineage>
        <taxon>Bacteria</taxon>
        <taxon>Bacillati</taxon>
        <taxon>Bacillota</taxon>
        <taxon>Bacilli</taxon>
        <taxon>Bacillales</taxon>
        <taxon>Paenibacillaceae</taxon>
        <taxon>Paenibacillus</taxon>
    </lineage>
</organism>
<keyword evidence="7" id="KW-1185">Reference proteome</keyword>
<dbReference type="PROSITE" id="PS00041">
    <property type="entry name" value="HTH_ARAC_FAMILY_1"/>
    <property type="match status" value="1"/>
</dbReference>
<feature type="domain" description="HTH araC/xylS-type" evidence="5">
    <location>
        <begin position="171"/>
        <end position="269"/>
    </location>
</feature>
<dbReference type="Pfam" id="PF12833">
    <property type="entry name" value="HTH_18"/>
    <property type="match status" value="1"/>
</dbReference>
<dbReference type="GO" id="GO:0043565">
    <property type="term" value="F:sequence-specific DNA binding"/>
    <property type="evidence" value="ECO:0007669"/>
    <property type="project" value="InterPro"/>
</dbReference>
<dbReference type="PANTHER" id="PTHR46796">
    <property type="entry name" value="HTH-TYPE TRANSCRIPTIONAL ACTIVATOR RHAS-RELATED"/>
    <property type="match status" value="1"/>
</dbReference>
<dbReference type="GO" id="GO:0003700">
    <property type="term" value="F:DNA-binding transcription factor activity"/>
    <property type="evidence" value="ECO:0007669"/>
    <property type="project" value="InterPro"/>
</dbReference>
<evidence type="ECO:0000313" key="6">
    <source>
        <dbReference type="EMBL" id="MBD2845612.1"/>
    </source>
</evidence>
<dbReference type="PRINTS" id="PR00032">
    <property type="entry name" value="HTHARAC"/>
</dbReference>
<dbReference type="AlphaFoldDB" id="A0A927GSE0"/>
<proteinExistence type="predicted"/>
<keyword evidence="3" id="KW-0010">Activator</keyword>
<evidence type="ECO:0000256" key="4">
    <source>
        <dbReference type="ARBA" id="ARBA00023163"/>
    </source>
</evidence>
<evidence type="ECO:0000256" key="2">
    <source>
        <dbReference type="ARBA" id="ARBA00023125"/>
    </source>
</evidence>
<keyword evidence="2" id="KW-0238">DNA-binding</keyword>
<dbReference type="SUPFAM" id="SSF46689">
    <property type="entry name" value="Homeodomain-like"/>
    <property type="match status" value="2"/>
</dbReference>
<evidence type="ECO:0000256" key="1">
    <source>
        <dbReference type="ARBA" id="ARBA00023015"/>
    </source>
</evidence>
<reference evidence="6" key="1">
    <citation type="submission" date="2020-09" db="EMBL/GenBank/DDBJ databases">
        <title>A novel bacterium of genus Paenibacillus, isolated from South China Sea.</title>
        <authorList>
            <person name="Huang H."/>
            <person name="Mo K."/>
            <person name="Hu Y."/>
        </authorList>
    </citation>
    <scope>NUCLEOTIDE SEQUENCE</scope>
    <source>
        <strain evidence="6">IB182496</strain>
    </source>
</reference>